<accession>A0A6J5PW90</accession>
<reference evidence="1" key="1">
    <citation type="submission" date="2020-05" db="EMBL/GenBank/DDBJ databases">
        <authorList>
            <person name="Chiriac C."/>
            <person name="Salcher M."/>
            <person name="Ghai R."/>
            <person name="Kavagutti S V."/>
        </authorList>
    </citation>
    <scope>NUCLEOTIDE SEQUENCE</scope>
</reference>
<sequence>MKIYCTSCEKVTEHRQKLHDTVCNKCDICNYPVFLKRIGDGRSNVGNKIVWIEWTEEGFGKAIHQDPQVGFSLCLDPHKIKAMEESVSSYRWMTTEIVEILEDKKTKGHRKVHFKTKNSEYVLHSTIIEK</sequence>
<dbReference type="EMBL" id="LR796923">
    <property type="protein sequence ID" value="CAB4175462.1"/>
    <property type="molecule type" value="Genomic_DNA"/>
</dbReference>
<gene>
    <name evidence="1" type="ORF">UFOVP972_201</name>
</gene>
<evidence type="ECO:0000313" key="1">
    <source>
        <dbReference type="EMBL" id="CAB4175462.1"/>
    </source>
</evidence>
<name>A0A6J5PW90_9CAUD</name>
<protein>
    <submittedName>
        <fullName evidence="1">Uncharacterized protein</fullName>
    </submittedName>
</protein>
<organism evidence="1">
    <name type="scientific">uncultured Caudovirales phage</name>
    <dbReference type="NCBI Taxonomy" id="2100421"/>
    <lineage>
        <taxon>Viruses</taxon>
        <taxon>Duplodnaviria</taxon>
        <taxon>Heunggongvirae</taxon>
        <taxon>Uroviricota</taxon>
        <taxon>Caudoviricetes</taxon>
        <taxon>Peduoviridae</taxon>
        <taxon>Maltschvirus</taxon>
        <taxon>Maltschvirus maltsch</taxon>
    </lineage>
</organism>
<proteinExistence type="predicted"/>